<dbReference type="Pfam" id="PF00990">
    <property type="entry name" value="GGDEF"/>
    <property type="match status" value="1"/>
</dbReference>
<gene>
    <name evidence="5" type="ORF">OEG82_00585</name>
</gene>
<dbReference type="SUPFAM" id="SSF55073">
    <property type="entry name" value="Nucleotide cyclase"/>
    <property type="match status" value="1"/>
</dbReference>
<evidence type="ECO:0000313" key="5">
    <source>
        <dbReference type="EMBL" id="MCY0092548.1"/>
    </source>
</evidence>
<evidence type="ECO:0000256" key="2">
    <source>
        <dbReference type="ARBA" id="ARBA00034247"/>
    </source>
</evidence>
<dbReference type="RefSeq" id="WP_267610527.1">
    <property type="nucleotide sequence ID" value="NZ_JAOVZQ010000001.1"/>
</dbReference>
<organism evidence="5 6">
    <name type="scientific">Hoeflea ulvae</name>
    <dbReference type="NCBI Taxonomy" id="2983764"/>
    <lineage>
        <taxon>Bacteria</taxon>
        <taxon>Pseudomonadati</taxon>
        <taxon>Pseudomonadota</taxon>
        <taxon>Alphaproteobacteria</taxon>
        <taxon>Hyphomicrobiales</taxon>
        <taxon>Rhizobiaceae</taxon>
        <taxon>Hoeflea</taxon>
    </lineage>
</organism>
<comment type="caution">
    <text evidence="5">The sequence shown here is derived from an EMBL/GenBank/DDBJ whole genome shotgun (WGS) entry which is preliminary data.</text>
</comment>
<feature type="transmembrane region" description="Helical" evidence="3">
    <location>
        <begin position="12"/>
        <end position="32"/>
    </location>
</feature>
<evidence type="ECO:0000313" key="6">
    <source>
        <dbReference type="Proteomes" id="UP001081283"/>
    </source>
</evidence>
<dbReference type="InterPro" id="IPR043128">
    <property type="entry name" value="Rev_trsase/Diguanyl_cyclase"/>
</dbReference>
<sequence length="374" mass="41093">MLFFYDRKQLPALRLAGAYFLATIGFTLIMLAEGELHPAYRGAIQLSLLGSHFLMIWGVASLYGQKFPKLAFWLAAAIVASVILYTYSHPSLFGMRFTATSGFVVFVDLLCGYLVWRARTHRIDTAISAILVVQAFFTFYRIVQIHLNGPSPLTLDTFNGSPFASSMQTGNAIFAVVIGVALFARYSVNLVMRLIRLAETDPLTGLLNRRAFEARVERLRAVSKPFPTGLIICDIDHFKRVNDTHGHDAGDVALKTVAKLLREVSGETSICARLGGEEFCILLPECNEEMTRLAATRLRIAIESLSIPIPDNDLKLTASFGYCVLAPEDDFGAAMGNADAAVYQSKNDGRNRVRLAGSGCTDDTLHVDRTGARV</sequence>
<feature type="transmembrane region" description="Helical" evidence="3">
    <location>
        <begin position="163"/>
        <end position="184"/>
    </location>
</feature>
<dbReference type="PANTHER" id="PTHR45138">
    <property type="entry name" value="REGULATORY COMPONENTS OF SENSORY TRANSDUCTION SYSTEM"/>
    <property type="match status" value="1"/>
</dbReference>
<feature type="transmembrane region" description="Helical" evidence="3">
    <location>
        <begin position="123"/>
        <end position="143"/>
    </location>
</feature>
<dbReference type="SMART" id="SM00267">
    <property type="entry name" value="GGDEF"/>
    <property type="match status" value="1"/>
</dbReference>
<keyword evidence="3" id="KW-0812">Transmembrane</keyword>
<feature type="domain" description="GGDEF" evidence="4">
    <location>
        <begin position="226"/>
        <end position="358"/>
    </location>
</feature>
<dbReference type="PANTHER" id="PTHR45138:SF9">
    <property type="entry name" value="DIGUANYLATE CYCLASE DGCM-RELATED"/>
    <property type="match status" value="1"/>
</dbReference>
<keyword evidence="3" id="KW-1133">Transmembrane helix</keyword>
<accession>A0ABT3Y9L0</accession>
<dbReference type="EMBL" id="JAOVZQ010000001">
    <property type="protein sequence ID" value="MCY0092548.1"/>
    <property type="molecule type" value="Genomic_DNA"/>
</dbReference>
<dbReference type="InterPro" id="IPR050469">
    <property type="entry name" value="Diguanylate_Cyclase"/>
</dbReference>
<name>A0ABT3Y9L0_9HYPH</name>
<feature type="transmembrane region" description="Helical" evidence="3">
    <location>
        <begin position="44"/>
        <end position="63"/>
    </location>
</feature>
<keyword evidence="6" id="KW-1185">Reference proteome</keyword>
<protein>
    <recommendedName>
        <fullName evidence="1">diguanylate cyclase</fullName>
        <ecNumber evidence="1">2.7.7.65</ecNumber>
    </recommendedName>
</protein>
<dbReference type="Gene3D" id="3.30.70.270">
    <property type="match status" value="1"/>
</dbReference>
<proteinExistence type="predicted"/>
<evidence type="ECO:0000259" key="4">
    <source>
        <dbReference type="PROSITE" id="PS50887"/>
    </source>
</evidence>
<reference evidence="5" key="1">
    <citation type="submission" date="2022-10" db="EMBL/GenBank/DDBJ databases">
        <title>Hoeflea sp. J2-29, isolated from marine algae.</title>
        <authorList>
            <person name="Kristyanto S."/>
            <person name="Kim J.M."/>
            <person name="Jeon C.O."/>
        </authorList>
    </citation>
    <scope>NUCLEOTIDE SEQUENCE</scope>
    <source>
        <strain evidence="5">J2-29</strain>
    </source>
</reference>
<evidence type="ECO:0000256" key="1">
    <source>
        <dbReference type="ARBA" id="ARBA00012528"/>
    </source>
</evidence>
<keyword evidence="3" id="KW-0472">Membrane</keyword>
<comment type="catalytic activity">
    <reaction evidence="2">
        <text>2 GTP = 3',3'-c-di-GMP + 2 diphosphate</text>
        <dbReference type="Rhea" id="RHEA:24898"/>
        <dbReference type="ChEBI" id="CHEBI:33019"/>
        <dbReference type="ChEBI" id="CHEBI:37565"/>
        <dbReference type="ChEBI" id="CHEBI:58805"/>
        <dbReference type="EC" id="2.7.7.65"/>
    </reaction>
</comment>
<dbReference type="InterPro" id="IPR000160">
    <property type="entry name" value="GGDEF_dom"/>
</dbReference>
<feature type="transmembrane region" description="Helical" evidence="3">
    <location>
        <begin position="70"/>
        <end position="87"/>
    </location>
</feature>
<feature type="transmembrane region" description="Helical" evidence="3">
    <location>
        <begin position="93"/>
        <end position="116"/>
    </location>
</feature>
<dbReference type="Proteomes" id="UP001081283">
    <property type="component" value="Unassembled WGS sequence"/>
</dbReference>
<dbReference type="CDD" id="cd01949">
    <property type="entry name" value="GGDEF"/>
    <property type="match status" value="1"/>
</dbReference>
<dbReference type="EC" id="2.7.7.65" evidence="1"/>
<dbReference type="PROSITE" id="PS50887">
    <property type="entry name" value="GGDEF"/>
    <property type="match status" value="1"/>
</dbReference>
<dbReference type="NCBIfam" id="TIGR00254">
    <property type="entry name" value="GGDEF"/>
    <property type="match status" value="1"/>
</dbReference>
<evidence type="ECO:0000256" key="3">
    <source>
        <dbReference type="SAM" id="Phobius"/>
    </source>
</evidence>
<dbReference type="InterPro" id="IPR029787">
    <property type="entry name" value="Nucleotide_cyclase"/>
</dbReference>